<keyword evidence="10" id="KW-1133">Transmembrane helix</keyword>
<feature type="compositionally biased region" description="Pro residues" evidence="9">
    <location>
        <begin position="318"/>
        <end position="342"/>
    </location>
</feature>
<keyword evidence="5" id="KW-0130">Cell adhesion</keyword>
<comment type="caution">
    <text evidence="14">The sequence shown here is derived from an EMBL/GenBank/DDBJ whole genome shotgun (WGS) entry which is preliminary data.</text>
</comment>
<organism evidence="14 15">
    <name type="scientific">Streptomyces spororaveus</name>
    <dbReference type="NCBI Taxonomy" id="284039"/>
    <lineage>
        <taxon>Bacteria</taxon>
        <taxon>Bacillati</taxon>
        <taxon>Actinomycetota</taxon>
        <taxon>Actinomycetes</taxon>
        <taxon>Kitasatosporales</taxon>
        <taxon>Streptomycetaceae</taxon>
        <taxon>Streptomyces</taxon>
    </lineage>
</organism>
<feature type="compositionally biased region" description="Pro residues" evidence="9">
    <location>
        <begin position="256"/>
        <end position="266"/>
    </location>
</feature>
<feature type="compositionally biased region" description="Basic and acidic residues" evidence="9">
    <location>
        <begin position="115"/>
        <end position="130"/>
    </location>
</feature>
<keyword evidence="3" id="KW-0964">Secreted</keyword>
<evidence type="ECO:0000256" key="4">
    <source>
        <dbReference type="ARBA" id="ARBA00022729"/>
    </source>
</evidence>
<evidence type="ECO:0000256" key="7">
    <source>
        <dbReference type="ARBA" id="ARBA00023088"/>
    </source>
</evidence>
<keyword evidence="7" id="KW-0572">Peptidoglycan-anchor</keyword>
<evidence type="ECO:0000256" key="9">
    <source>
        <dbReference type="SAM" id="MobiDB-lite"/>
    </source>
</evidence>
<keyword evidence="10" id="KW-0812">Transmembrane</keyword>
<keyword evidence="2" id="KW-0134">Cell wall</keyword>
<feature type="region of interest" description="Disordered" evidence="9">
    <location>
        <begin position="115"/>
        <end position="349"/>
    </location>
</feature>
<feature type="domain" description="Chaplin" evidence="13">
    <location>
        <begin position="44"/>
        <end position="84"/>
    </location>
</feature>
<sequence length="383" mass="38756">MRQVLSRQVLGKGMLTAAAASSLLSIATGAAYAHPGASAEASHSPGVLAGNSVSVPITFTPNVCGNSVDGGAALNPAMGNTCVTDTGSHAGDGHDYGRYLSPENAEAFERYLDERSGRHAVPEQRHESPRHAGGYEQPRQEESRLEQPRQDGPRHAKPRQEEPRHEGGYGGPGEHRGKEECDDHPESSPPPPPAHHAPPAPERPHPMPEPVHEAPAPPPEAPPAPPVGLPPAGEAPHTLPAPEPAPAPAEEAPHTLPAPAPGPPPVMEEGPSGPPHGSLPVQHPAPAPAPAPVPEVVPPADQPPAAPGGDTPVVLTPAPAPAPAPAPVPAPAPAPVQPPAPAPAHVTGPMLAETGAGQPAVAAALASALILGGAILYRRSRIS</sequence>
<feature type="compositionally biased region" description="Pro residues" evidence="9">
    <location>
        <begin position="187"/>
        <end position="201"/>
    </location>
</feature>
<keyword evidence="6 8" id="KW-0034">Amyloid</keyword>
<evidence type="ECO:0000259" key="13">
    <source>
        <dbReference type="PROSITE" id="PS51884"/>
    </source>
</evidence>
<feature type="compositionally biased region" description="Pro residues" evidence="9">
    <location>
        <begin position="283"/>
        <end position="306"/>
    </location>
</feature>
<keyword evidence="15" id="KW-1185">Reference proteome</keyword>
<feature type="compositionally biased region" description="Basic and acidic residues" evidence="9">
    <location>
        <begin position="138"/>
        <end position="186"/>
    </location>
</feature>
<evidence type="ECO:0008006" key="16">
    <source>
        <dbReference type="Google" id="ProtNLM"/>
    </source>
</evidence>
<evidence type="ECO:0000256" key="11">
    <source>
        <dbReference type="SAM" id="SignalP"/>
    </source>
</evidence>
<comment type="subcellular location">
    <subcellularLocation>
        <location evidence="1">Secreted</location>
        <location evidence="1">Cell wall</location>
    </subcellularLocation>
</comment>
<evidence type="ECO:0000313" key="14">
    <source>
        <dbReference type="EMBL" id="GHI79643.1"/>
    </source>
</evidence>
<accession>A0ABQ3TGV3</accession>
<evidence type="ECO:0000256" key="10">
    <source>
        <dbReference type="SAM" id="Phobius"/>
    </source>
</evidence>
<dbReference type="RefSeq" id="WP_202201181.1">
    <property type="nucleotide sequence ID" value="NZ_BAAATO010000008.1"/>
</dbReference>
<evidence type="ECO:0000256" key="6">
    <source>
        <dbReference type="ARBA" id="ARBA00023087"/>
    </source>
</evidence>
<evidence type="ECO:0000256" key="1">
    <source>
        <dbReference type="ARBA" id="ARBA00004191"/>
    </source>
</evidence>
<evidence type="ECO:0000256" key="8">
    <source>
        <dbReference type="PROSITE-ProRule" id="PRU01232"/>
    </source>
</evidence>
<evidence type="ECO:0000256" key="2">
    <source>
        <dbReference type="ARBA" id="ARBA00022512"/>
    </source>
</evidence>
<name>A0ABQ3TGV3_9ACTN</name>
<feature type="domain" description="Gram-positive cocci surface proteins LPxTG" evidence="12">
    <location>
        <begin position="351"/>
        <end position="383"/>
    </location>
</feature>
<feature type="transmembrane region" description="Helical" evidence="10">
    <location>
        <begin position="360"/>
        <end position="377"/>
    </location>
</feature>
<dbReference type="PROSITE" id="PS50847">
    <property type="entry name" value="GRAM_POS_ANCHORING"/>
    <property type="match status" value="1"/>
</dbReference>
<gene>
    <name evidence="14" type="ORF">Sspor_52040</name>
</gene>
<evidence type="ECO:0000256" key="5">
    <source>
        <dbReference type="ARBA" id="ARBA00022889"/>
    </source>
</evidence>
<proteinExistence type="predicted"/>
<reference evidence="15" key="1">
    <citation type="submission" date="2023-07" db="EMBL/GenBank/DDBJ databases">
        <title>Whole genome shotgun sequence of Streptomyces spororaveus NBRC 15456.</title>
        <authorList>
            <person name="Komaki H."/>
            <person name="Tamura T."/>
        </authorList>
    </citation>
    <scope>NUCLEOTIDE SEQUENCE [LARGE SCALE GENOMIC DNA]</scope>
    <source>
        <strain evidence="15">NBRC 15456</strain>
    </source>
</reference>
<keyword evidence="10" id="KW-0472">Membrane</keyword>
<dbReference type="EMBL" id="BNED01000005">
    <property type="protein sequence ID" value="GHI79643.1"/>
    <property type="molecule type" value="Genomic_DNA"/>
</dbReference>
<evidence type="ECO:0000313" key="15">
    <source>
        <dbReference type="Proteomes" id="UP000608522"/>
    </source>
</evidence>
<dbReference type="PROSITE" id="PS51884">
    <property type="entry name" value="CHAPLIN"/>
    <property type="match status" value="1"/>
</dbReference>
<feature type="compositionally biased region" description="Pro residues" evidence="9">
    <location>
        <begin position="215"/>
        <end position="229"/>
    </location>
</feature>
<protein>
    <recommendedName>
        <fullName evidence="16">Small secreted domain DUF320</fullName>
    </recommendedName>
</protein>
<feature type="signal peptide" evidence="11">
    <location>
        <begin position="1"/>
        <end position="33"/>
    </location>
</feature>
<evidence type="ECO:0000256" key="3">
    <source>
        <dbReference type="ARBA" id="ARBA00022525"/>
    </source>
</evidence>
<dbReference type="Pfam" id="PF03777">
    <property type="entry name" value="ChpA-C"/>
    <property type="match status" value="1"/>
</dbReference>
<dbReference type="Proteomes" id="UP000608522">
    <property type="component" value="Unassembled WGS sequence"/>
</dbReference>
<dbReference type="InterPro" id="IPR019931">
    <property type="entry name" value="LPXTG_anchor"/>
</dbReference>
<evidence type="ECO:0000259" key="12">
    <source>
        <dbReference type="PROSITE" id="PS50847"/>
    </source>
</evidence>
<feature type="compositionally biased region" description="Basic and acidic residues" evidence="9">
    <location>
        <begin position="202"/>
        <end position="212"/>
    </location>
</feature>
<keyword evidence="4 11" id="KW-0732">Signal</keyword>
<feature type="chain" id="PRO_5045747872" description="Small secreted domain DUF320" evidence="11">
    <location>
        <begin position="34"/>
        <end position="383"/>
    </location>
</feature>
<dbReference type="InterPro" id="IPR005528">
    <property type="entry name" value="ChpA-H"/>
</dbReference>